<dbReference type="Proteomes" id="UP001609932">
    <property type="component" value="Unassembled WGS sequence"/>
</dbReference>
<feature type="signal peptide" evidence="1">
    <location>
        <begin position="1"/>
        <end position="17"/>
    </location>
</feature>
<name>A0ABW7MEF0_9GAMM</name>
<evidence type="ECO:0000256" key="1">
    <source>
        <dbReference type="SAM" id="SignalP"/>
    </source>
</evidence>
<gene>
    <name evidence="2" type="ORF">ACEVAQ_14780</name>
</gene>
<reference evidence="2 3" key="1">
    <citation type="submission" date="2024-09" db="EMBL/GenBank/DDBJ databases">
        <title>Elucidation of the Bokeelamides from Bacteria Associated with Moon Snail Egg Collars.</title>
        <authorList>
            <person name="Campbell R."/>
            <person name="Piedl K."/>
            <person name="Mevers E."/>
        </authorList>
    </citation>
    <scope>NUCLEOTIDE SEQUENCE [LARGE SCALE GENOMIC DNA]</scope>
    <source>
        <strain evidence="2 3">EM133</strain>
    </source>
</reference>
<feature type="chain" id="PRO_5047070843" description="DUF3298 domain-containing protein" evidence="1">
    <location>
        <begin position="18"/>
        <end position="354"/>
    </location>
</feature>
<evidence type="ECO:0000313" key="2">
    <source>
        <dbReference type="EMBL" id="MFH6599975.1"/>
    </source>
</evidence>
<comment type="caution">
    <text evidence="2">The sequence shown here is derived from an EMBL/GenBank/DDBJ whole genome shotgun (WGS) entry which is preliminary data.</text>
</comment>
<evidence type="ECO:0000313" key="3">
    <source>
        <dbReference type="Proteomes" id="UP001609932"/>
    </source>
</evidence>
<protein>
    <recommendedName>
        <fullName evidence="4">DUF3298 domain-containing protein</fullName>
    </recommendedName>
</protein>
<evidence type="ECO:0008006" key="4">
    <source>
        <dbReference type="Google" id="ProtNLM"/>
    </source>
</evidence>
<organism evidence="2 3">
    <name type="scientific">Ectopseudomonas khazarica</name>
    <dbReference type="NCBI Taxonomy" id="2502979"/>
    <lineage>
        <taxon>Bacteria</taxon>
        <taxon>Pseudomonadati</taxon>
        <taxon>Pseudomonadota</taxon>
        <taxon>Gammaproteobacteria</taxon>
        <taxon>Pseudomonadales</taxon>
        <taxon>Pseudomonadaceae</taxon>
        <taxon>Ectopseudomonas</taxon>
    </lineage>
</organism>
<dbReference type="EMBL" id="JBHEGD010000001">
    <property type="protein sequence ID" value="MFH6599975.1"/>
    <property type="molecule type" value="Genomic_DNA"/>
</dbReference>
<sequence>MRFLPLLLLGAALPVAAELRVENLEAQRSEWETYRFPLFNGDSPAIGRINTYLHAVVLNGLPGRFERSPFERIWSKEGEIWGTNNIDYMIDGQGPGYLSLSVTGEYTGAYTSMGTFTYPFDLTSGRPIGLEQLFTPAGLQRLGERVGHERGQRIEAFLAELPPPADATAELDEDDERLETQRSMYQECLPRRSNSDLTYNRVELGRDSLKLIAEGCAPHVVLALDDLGEYSNSIPYAQLADDFSPYGRCLLLEQRSDCQRPADLRAGGAYRGKIDGRYAISLVLEGNVYASSSYFYERYSRQIELSQRTISADQVRLYEGGDNPAIFDLHLQPDGSLTGTWQQQGGKALPVELR</sequence>
<dbReference type="RefSeq" id="WP_395273202.1">
    <property type="nucleotide sequence ID" value="NZ_JBHEGD010000001.1"/>
</dbReference>
<accession>A0ABW7MEF0</accession>
<proteinExistence type="predicted"/>
<keyword evidence="1" id="KW-0732">Signal</keyword>
<keyword evidence="3" id="KW-1185">Reference proteome</keyword>